<comment type="caution">
    <text evidence="9">The sequence shown here is derived from an EMBL/GenBank/DDBJ whole genome shotgun (WGS) entry which is preliminary data.</text>
</comment>
<evidence type="ECO:0000256" key="1">
    <source>
        <dbReference type="ARBA" id="ARBA00004496"/>
    </source>
</evidence>
<evidence type="ECO:0000256" key="2">
    <source>
        <dbReference type="ARBA" id="ARBA00022490"/>
    </source>
</evidence>
<keyword evidence="6" id="KW-0342">GTP-binding</keyword>
<accession>A0A7I8WA28</accession>
<keyword evidence="5 7" id="KW-0175">Coiled coil</keyword>
<keyword evidence="3" id="KW-0547">Nucleotide-binding</keyword>
<evidence type="ECO:0000256" key="4">
    <source>
        <dbReference type="ARBA" id="ARBA00022837"/>
    </source>
</evidence>
<evidence type="ECO:0000259" key="8">
    <source>
        <dbReference type="PROSITE" id="PS50222"/>
    </source>
</evidence>
<evidence type="ECO:0000256" key="3">
    <source>
        <dbReference type="ARBA" id="ARBA00022741"/>
    </source>
</evidence>
<keyword evidence="2" id="KW-0963">Cytoplasm</keyword>
<dbReference type="OrthoDB" id="9989112at2759"/>
<dbReference type="SUPFAM" id="SSF47473">
    <property type="entry name" value="EF-hand"/>
    <property type="match status" value="1"/>
</dbReference>
<dbReference type="Gene3D" id="3.40.50.300">
    <property type="entry name" value="P-loop containing nucleotide triphosphate hydrolases"/>
    <property type="match status" value="1"/>
</dbReference>
<dbReference type="Proteomes" id="UP000549394">
    <property type="component" value="Unassembled WGS sequence"/>
</dbReference>
<protein>
    <submittedName>
        <fullName evidence="9">DgyrCDS13238</fullName>
    </submittedName>
</protein>
<dbReference type="PROSITE" id="PS50222">
    <property type="entry name" value="EF_HAND_2"/>
    <property type="match status" value="1"/>
</dbReference>
<dbReference type="SMART" id="SM00173">
    <property type="entry name" value="RAS"/>
    <property type="match status" value="1"/>
</dbReference>
<dbReference type="PANTHER" id="PTHR47977">
    <property type="entry name" value="RAS-RELATED PROTEIN RAB"/>
    <property type="match status" value="1"/>
</dbReference>
<dbReference type="SMART" id="SM00054">
    <property type="entry name" value="EFh"/>
    <property type="match status" value="2"/>
</dbReference>
<comment type="subcellular location">
    <subcellularLocation>
        <location evidence="1">Cytoplasm</location>
    </subcellularLocation>
</comment>
<reference evidence="9 10" key="1">
    <citation type="submission" date="2020-08" db="EMBL/GenBank/DDBJ databases">
        <authorList>
            <person name="Hejnol A."/>
        </authorList>
    </citation>
    <scope>NUCLEOTIDE SEQUENCE [LARGE SCALE GENOMIC DNA]</scope>
</reference>
<evidence type="ECO:0000256" key="6">
    <source>
        <dbReference type="ARBA" id="ARBA00023134"/>
    </source>
</evidence>
<dbReference type="InterPro" id="IPR027417">
    <property type="entry name" value="P-loop_NTPase"/>
</dbReference>
<dbReference type="AlphaFoldDB" id="A0A7I8WA28"/>
<dbReference type="PROSITE" id="PS51419">
    <property type="entry name" value="RAB"/>
    <property type="match status" value="1"/>
</dbReference>
<dbReference type="InterPro" id="IPR005225">
    <property type="entry name" value="Small_GTP-bd"/>
</dbReference>
<dbReference type="Pfam" id="PF13499">
    <property type="entry name" value="EF-hand_7"/>
    <property type="match status" value="1"/>
</dbReference>
<dbReference type="GO" id="GO:0005509">
    <property type="term" value="F:calcium ion binding"/>
    <property type="evidence" value="ECO:0007669"/>
    <property type="project" value="InterPro"/>
</dbReference>
<sequence>MDATTRIGQIFDACDLDGSGYIDEKELSSICQNLTRDEVSDVFKELDKDGDGKISISEFQQSFFDLNEALEKRKGLNTAAQCSKNDLDTDDFMENLDESFSTLTCQDQVCDMYQKLHEAQLPELLREFEEIVLSFIKDISQSRGENERLERSFKQEKDAHSQHLRQLEDDIENQVSKAESRIISNEHLKHEQEKELLKTTLESEITELQANVKRLQRIEEQWKKEKDNGDFKSQMEDLKSENRFLKNNLTDCQTKLALLRSEMTQIKQKYEEKCYELESERDSVMEYIKEQENLTRQIHLLHDANKKLHDVNDDLRSTLERNRTHRPSARRVSARKGSHVSDYFPPPLIPLAVTDKVVKQIENNAAIPQQQAQLQLQQMQQNCGNSPCNESIDAEGPDDLDSGHSTLRDVVDIESESEAVSIQSEVAPVEMPLERTAEEVEELKETAVESVTPPANVTTSSRAVNSLKRLVKSSSSAQPERMYRIILAGDAAVGKSSFIMRLCKNKFVNNLSSTLGVDFQTKVIEVDDKLVVLQLWDTAGQERFRSVAKSYFRRADGVLLLYDCTFENSFLSVREWANIIEEVHKMPTMLCSNKSDVKQMNKLSVTPEDGRKLAKEIEASFMETSAKTGANVLEAVTELSRILCANEDLQVKNAGMQLGEVKDQKKNCCSF</sequence>
<dbReference type="GO" id="GO:0005737">
    <property type="term" value="C:cytoplasm"/>
    <property type="evidence" value="ECO:0007669"/>
    <property type="project" value="UniProtKB-SubCell"/>
</dbReference>
<dbReference type="SMART" id="SM00175">
    <property type="entry name" value="RAB"/>
    <property type="match status" value="1"/>
</dbReference>
<keyword evidence="10" id="KW-1185">Reference proteome</keyword>
<evidence type="ECO:0000256" key="7">
    <source>
        <dbReference type="SAM" id="Coils"/>
    </source>
</evidence>
<dbReference type="NCBIfam" id="TIGR00231">
    <property type="entry name" value="small_GTP"/>
    <property type="match status" value="1"/>
</dbReference>
<dbReference type="InterPro" id="IPR050227">
    <property type="entry name" value="Rab"/>
</dbReference>
<dbReference type="InterPro" id="IPR002048">
    <property type="entry name" value="EF_hand_dom"/>
</dbReference>
<dbReference type="InterPro" id="IPR011992">
    <property type="entry name" value="EF-hand-dom_pair"/>
</dbReference>
<name>A0A7I8WA28_9ANNE</name>
<dbReference type="PROSITE" id="PS51421">
    <property type="entry name" value="RAS"/>
    <property type="match status" value="1"/>
</dbReference>
<dbReference type="InterPro" id="IPR001806">
    <property type="entry name" value="Small_GTPase"/>
</dbReference>
<dbReference type="FunFam" id="3.40.50.300:FF:001348">
    <property type="entry name" value="Ras and EF-hand domain-containing protein"/>
    <property type="match status" value="1"/>
</dbReference>
<dbReference type="GO" id="GO:0003924">
    <property type="term" value="F:GTPase activity"/>
    <property type="evidence" value="ECO:0007669"/>
    <property type="project" value="InterPro"/>
</dbReference>
<organism evidence="9 10">
    <name type="scientific">Dimorphilus gyrociliatus</name>
    <dbReference type="NCBI Taxonomy" id="2664684"/>
    <lineage>
        <taxon>Eukaryota</taxon>
        <taxon>Metazoa</taxon>
        <taxon>Spiralia</taxon>
        <taxon>Lophotrochozoa</taxon>
        <taxon>Annelida</taxon>
        <taxon>Polychaeta</taxon>
        <taxon>Polychaeta incertae sedis</taxon>
        <taxon>Dinophilidae</taxon>
        <taxon>Dimorphilus</taxon>
    </lineage>
</organism>
<dbReference type="EMBL" id="CAJFCJ010000024">
    <property type="protein sequence ID" value="CAD5124998.1"/>
    <property type="molecule type" value="Genomic_DNA"/>
</dbReference>
<gene>
    <name evidence="9" type="ORF">DGYR_LOCUS12454</name>
</gene>
<evidence type="ECO:0000313" key="10">
    <source>
        <dbReference type="Proteomes" id="UP000549394"/>
    </source>
</evidence>
<dbReference type="CDD" id="cd00051">
    <property type="entry name" value="EFh"/>
    <property type="match status" value="1"/>
</dbReference>
<dbReference type="Pfam" id="PF00071">
    <property type="entry name" value="Ras"/>
    <property type="match status" value="1"/>
</dbReference>
<feature type="domain" description="EF-hand" evidence="8">
    <location>
        <begin position="34"/>
        <end position="69"/>
    </location>
</feature>
<dbReference type="InterPro" id="IPR018247">
    <property type="entry name" value="EF_Hand_1_Ca_BS"/>
</dbReference>
<keyword evidence="4" id="KW-0106">Calcium</keyword>
<dbReference type="SUPFAM" id="SSF52540">
    <property type="entry name" value="P-loop containing nucleoside triphosphate hydrolases"/>
    <property type="match status" value="1"/>
</dbReference>
<dbReference type="SMART" id="SM00177">
    <property type="entry name" value="ARF"/>
    <property type="match status" value="1"/>
</dbReference>
<evidence type="ECO:0000256" key="5">
    <source>
        <dbReference type="ARBA" id="ARBA00023054"/>
    </source>
</evidence>
<dbReference type="CDD" id="cd00154">
    <property type="entry name" value="Rab"/>
    <property type="match status" value="1"/>
</dbReference>
<dbReference type="PROSITE" id="PS51420">
    <property type="entry name" value="RHO"/>
    <property type="match status" value="1"/>
</dbReference>
<proteinExistence type="predicted"/>
<feature type="coiled-coil region" evidence="7">
    <location>
        <begin position="139"/>
        <end position="321"/>
    </location>
</feature>
<evidence type="ECO:0000313" key="9">
    <source>
        <dbReference type="EMBL" id="CAD5124998.1"/>
    </source>
</evidence>
<dbReference type="Gene3D" id="1.10.238.10">
    <property type="entry name" value="EF-hand"/>
    <property type="match status" value="1"/>
</dbReference>
<dbReference type="PROSITE" id="PS00018">
    <property type="entry name" value="EF_HAND_1"/>
    <property type="match status" value="1"/>
</dbReference>
<dbReference type="SMART" id="SM00176">
    <property type="entry name" value="RAN"/>
    <property type="match status" value="1"/>
</dbReference>
<dbReference type="PRINTS" id="PR00449">
    <property type="entry name" value="RASTRNSFRMNG"/>
</dbReference>
<dbReference type="GO" id="GO:0005525">
    <property type="term" value="F:GTP binding"/>
    <property type="evidence" value="ECO:0007669"/>
    <property type="project" value="UniProtKB-KW"/>
</dbReference>
<dbReference type="SMART" id="SM00174">
    <property type="entry name" value="RHO"/>
    <property type="match status" value="1"/>
</dbReference>